<sequence length="490" mass="52174">MDPGSYSIVAVLLGYETMRVDGISVSAGAATEITVGMTSIALALAPVSVTVSRGQEASSLSAPAQVSIVTADDISRIASTSTADFLKALPGVDVSQVGINQSNTVTRGFNNVFSGSLLVLTDYRYARVPSIRLNNYNLHPTTPLDIERIEVVLGPAAALYGPNASSGVMHIITSSPIDRPGTSMALSGGNRSMFRGIFRHAWAFSEKAGLKVSGQYFRGNDFEYTDPVEAVAKAANTGNLPVGERDFFSSHYGGEARLDLRPWDDPSDNIIITGGLKTLASSIEPTGIGAGQAKNWTYKSLQARINKSGLFVQAFLNNSSAGDTYLLRTGNPIVDNSVTFATQGQYNFSIGDRFSATAGVDYSHVTPKTGGTINGANEDNDVTKLFGAYVQTTTSLTDQIDFVAAIRRDTHNWLEDAFVSPRLGFVLTPEEGHSFRATYNRSFSTPTSNNLFLDILAGRTMITPTVGYNVRASGIPTTGFTFNNTCAGGL</sequence>
<evidence type="ECO:0000256" key="8">
    <source>
        <dbReference type="ARBA" id="ARBA00023237"/>
    </source>
</evidence>
<feature type="domain" description="TonB-dependent receptor plug" evidence="10">
    <location>
        <begin position="61"/>
        <end position="168"/>
    </location>
</feature>
<dbReference type="SUPFAM" id="SSF56935">
    <property type="entry name" value="Porins"/>
    <property type="match status" value="1"/>
</dbReference>
<dbReference type="InterPro" id="IPR012910">
    <property type="entry name" value="Plug_dom"/>
</dbReference>
<evidence type="ECO:0000313" key="11">
    <source>
        <dbReference type="EMBL" id="SVB76496.1"/>
    </source>
</evidence>
<dbReference type="Gene3D" id="2.170.130.10">
    <property type="entry name" value="TonB-dependent receptor, plug domain"/>
    <property type="match status" value="1"/>
</dbReference>
<keyword evidence="4" id="KW-0732">Signal</keyword>
<evidence type="ECO:0000259" key="9">
    <source>
        <dbReference type="Pfam" id="PF00593"/>
    </source>
</evidence>
<dbReference type="Pfam" id="PF00593">
    <property type="entry name" value="TonB_dep_Rec_b-barrel"/>
    <property type="match status" value="1"/>
</dbReference>
<evidence type="ECO:0000256" key="3">
    <source>
        <dbReference type="ARBA" id="ARBA00022692"/>
    </source>
</evidence>
<keyword evidence="6" id="KW-0472">Membrane</keyword>
<name>A0A382GMZ4_9ZZZZ</name>
<dbReference type="PANTHER" id="PTHR30069">
    <property type="entry name" value="TONB-DEPENDENT OUTER MEMBRANE RECEPTOR"/>
    <property type="match status" value="1"/>
</dbReference>
<evidence type="ECO:0000256" key="4">
    <source>
        <dbReference type="ARBA" id="ARBA00022729"/>
    </source>
</evidence>
<keyword evidence="2" id="KW-0813">Transport</keyword>
<evidence type="ECO:0008006" key="12">
    <source>
        <dbReference type="Google" id="ProtNLM"/>
    </source>
</evidence>
<evidence type="ECO:0000256" key="5">
    <source>
        <dbReference type="ARBA" id="ARBA00023077"/>
    </source>
</evidence>
<keyword evidence="7" id="KW-0675">Receptor</keyword>
<feature type="domain" description="TonB-dependent receptor-like beta-barrel" evidence="9">
    <location>
        <begin position="296"/>
        <end position="465"/>
    </location>
</feature>
<evidence type="ECO:0000256" key="2">
    <source>
        <dbReference type="ARBA" id="ARBA00022448"/>
    </source>
</evidence>
<dbReference type="GO" id="GO:0015344">
    <property type="term" value="F:siderophore uptake transmembrane transporter activity"/>
    <property type="evidence" value="ECO:0007669"/>
    <property type="project" value="TreeGrafter"/>
</dbReference>
<dbReference type="AlphaFoldDB" id="A0A382GMZ4"/>
<reference evidence="11" key="1">
    <citation type="submission" date="2018-05" db="EMBL/GenBank/DDBJ databases">
        <authorList>
            <person name="Lanie J.A."/>
            <person name="Ng W.-L."/>
            <person name="Kazmierczak K.M."/>
            <person name="Andrzejewski T.M."/>
            <person name="Davidsen T.M."/>
            <person name="Wayne K.J."/>
            <person name="Tettelin H."/>
            <person name="Glass J.I."/>
            <person name="Rusch D."/>
            <person name="Podicherti R."/>
            <person name="Tsui H.-C.T."/>
            <person name="Winkler M.E."/>
        </authorList>
    </citation>
    <scope>NUCLEOTIDE SEQUENCE</scope>
</reference>
<evidence type="ECO:0000259" key="10">
    <source>
        <dbReference type="Pfam" id="PF07715"/>
    </source>
</evidence>
<dbReference type="GO" id="GO:0009279">
    <property type="term" value="C:cell outer membrane"/>
    <property type="evidence" value="ECO:0007669"/>
    <property type="project" value="UniProtKB-SubCell"/>
</dbReference>
<evidence type="ECO:0000256" key="6">
    <source>
        <dbReference type="ARBA" id="ARBA00023136"/>
    </source>
</evidence>
<dbReference type="InterPro" id="IPR036942">
    <property type="entry name" value="Beta-barrel_TonB_sf"/>
</dbReference>
<dbReference type="Gene3D" id="2.40.170.20">
    <property type="entry name" value="TonB-dependent receptor, beta-barrel domain"/>
    <property type="match status" value="1"/>
</dbReference>
<proteinExistence type="predicted"/>
<evidence type="ECO:0000256" key="7">
    <source>
        <dbReference type="ARBA" id="ARBA00023170"/>
    </source>
</evidence>
<dbReference type="PROSITE" id="PS52016">
    <property type="entry name" value="TONB_DEPENDENT_REC_3"/>
    <property type="match status" value="1"/>
</dbReference>
<dbReference type="GO" id="GO:0044718">
    <property type="term" value="P:siderophore transmembrane transport"/>
    <property type="evidence" value="ECO:0007669"/>
    <property type="project" value="TreeGrafter"/>
</dbReference>
<dbReference type="EMBL" id="UINC01056449">
    <property type="protein sequence ID" value="SVB76496.1"/>
    <property type="molecule type" value="Genomic_DNA"/>
</dbReference>
<feature type="non-terminal residue" evidence="11">
    <location>
        <position position="490"/>
    </location>
</feature>
<dbReference type="InterPro" id="IPR039426">
    <property type="entry name" value="TonB-dep_rcpt-like"/>
</dbReference>
<dbReference type="InterPro" id="IPR037066">
    <property type="entry name" value="Plug_dom_sf"/>
</dbReference>
<comment type="subcellular location">
    <subcellularLocation>
        <location evidence="1">Cell outer membrane</location>
        <topology evidence="1">Multi-pass membrane protein</topology>
    </subcellularLocation>
</comment>
<keyword evidence="3" id="KW-0812">Transmembrane</keyword>
<organism evidence="11">
    <name type="scientific">marine metagenome</name>
    <dbReference type="NCBI Taxonomy" id="408172"/>
    <lineage>
        <taxon>unclassified sequences</taxon>
        <taxon>metagenomes</taxon>
        <taxon>ecological metagenomes</taxon>
    </lineage>
</organism>
<keyword evidence="5" id="KW-0798">TonB box</keyword>
<dbReference type="Pfam" id="PF07715">
    <property type="entry name" value="Plug"/>
    <property type="match status" value="1"/>
</dbReference>
<accession>A0A382GMZ4</accession>
<keyword evidence="8" id="KW-0998">Cell outer membrane</keyword>
<protein>
    <recommendedName>
        <fullName evidence="12">TonB-dependent receptor plug domain-containing protein</fullName>
    </recommendedName>
</protein>
<dbReference type="InterPro" id="IPR000531">
    <property type="entry name" value="Beta-barrel_TonB"/>
</dbReference>
<evidence type="ECO:0000256" key="1">
    <source>
        <dbReference type="ARBA" id="ARBA00004571"/>
    </source>
</evidence>
<dbReference type="PANTHER" id="PTHR30069:SF29">
    <property type="entry name" value="HEMOGLOBIN AND HEMOGLOBIN-HAPTOGLOBIN-BINDING PROTEIN 1-RELATED"/>
    <property type="match status" value="1"/>
</dbReference>
<gene>
    <name evidence="11" type="ORF">METZ01_LOCUS229350</name>
</gene>